<dbReference type="InterPro" id="IPR026444">
    <property type="entry name" value="Secre_tail"/>
</dbReference>
<evidence type="ECO:0000313" key="3">
    <source>
        <dbReference type="EMBL" id="ANW95393.1"/>
    </source>
</evidence>
<reference evidence="3 4" key="1">
    <citation type="submission" date="2016-02" db="EMBL/GenBank/DDBJ databases">
        <authorList>
            <person name="Wen L."/>
            <person name="He K."/>
            <person name="Yang H."/>
        </authorList>
    </citation>
    <scope>NUCLEOTIDE SEQUENCE [LARGE SCALE GENOMIC DNA]</scope>
    <source>
        <strain evidence="3 4">CZ1127</strain>
    </source>
</reference>
<dbReference type="Pfam" id="PF18962">
    <property type="entry name" value="Por_Secre_tail"/>
    <property type="match status" value="1"/>
</dbReference>
<dbReference type="KEGG" id="wfu:AXE80_03470"/>
<dbReference type="SUPFAM" id="SSF51126">
    <property type="entry name" value="Pectin lyase-like"/>
    <property type="match status" value="1"/>
</dbReference>
<evidence type="ECO:0000313" key="4">
    <source>
        <dbReference type="Proteomes" id="UP000092967"/>
    </source>
</evidence>
<dbReference type="AlphaFoldDB" id="A0A1B1Y3Q8"/>
<dbReference type="Proteomes" id="UP000092967">
    <property type="component" value="Chromosome"/>
</dbReference>
<dbReference type="InterPro" id="IPR011050">
    <property type="entry name" value="Pectin_lyase_fold/virulence"/>
</dbReference>
<organism evidence="3 4">
    <name type="scientific">Wenyingzhuangia fucanilytica</name>
    <dbReference type="NCBI Taxonomy" id="1790137"/>
    <lineage>
        <taxon>Bacteria</taxon>
        <taxon>Pseudomonadati</taxon>
        <taxon>Bacteroidota</taxon>
        <taxon>Flavobacteriia</taxon>
        <taxon>Flavobacteriales</taxon>
        <taxon>Flavobacteriaceae</taxon>
        <taxon>Wenyingzhuangia</taxon>
    </lineage>
</organism>
<sequence length="689" mass="74856">MLLFQQVQSQTITVNSLEELLPYLKQDNVHVKLAPGTYDINAFDISQGKFSNPLFLFEGSNNTFDFTDVKININTLVLTKFGNNEVNEIQILGNNNVLKNLTLEDIGTTAPSNRAQSLIMDGRDNRVEGFHLTVRGSYPYGYGDAFGKGGGSVINHKKHSGVLIRGLRNHLKDCNIISRSYGHIVFMQAASYPTIEGCYIEGEMRSTDDMLAEEGTGSPADNVDFMTVWGYKLPAGYMMSLQEGGIRAYDAGTTYIDGEEIKRGTDNPTVLNCTIKNARTGVTLAHATGTKHVENVSALGCEQGYSIGSGTVSNCSGDAQYGPLLSFAYSSDKNTNIDIKVLPTENYYNGSGTVAYIGGHSHNITLRGGDPNANLRIQVGGEKNNVRLLGVTSNQNPLSASNLDLKNLTDFPVVLDEMTSGVAVESCGEVTDHGTSNIVGDCLEETTGFPNTNKAYRLGNNRFTFWVAANGGDHAYSIKYHGDINSGSINDYEDLFPSGQESFWTFTPVDGREGYFFVDCLGAGGKQRLSASTDSGLPVMTSKTVTDASVQWSVVQPEGRHTFHITSDYARMVGVNAETNQTILSTVGNATNQSRFEVLEVSNFSLSTKNNTLNNLSVYPVPTSDVLNIQLKSLESVHIDLLNLAGVKIISKEIKQNNSTINLSDLPSGIYLLRLNDGENISVKKIVKK</sequence>
<evidence type="ECO:0000259" key="2">
    <source>
        <dbReference type="Pfam" id="PF18962"/>
    </source>
</evidence>
<proteinExistence type="predicted"/>
<evidence type="ECO:0000256" key="1">
    <source>
        <dbReference type="ARBA" id="ARBA00022729"/>
    </source>
</evidence>
<keyword evidence="4" id="KW-1185">Reference proteome</keyword>
<gene>
    <name evidence="3" type="ORF">AXE80_03470</name>
</gene>
<name>A0A1B1Y3Q8_9FLAO</name>
<feature type="domain" description="Secretion system C-terminal sorting" evidence="2">
    <location>
        <begin position="618"/>
        <end position="687"/>
    </location>
</feature>
<keyword evidence="1" id="KW-0732">Signal</keyword>
<dbReference type="EMBL" id="CP014224">
    <property type="protein sequence ID" value="ANW95393.1"/>
    <property type="molecule type" value="Genomic_DNA"/>
</dbReference>
<protein>
    <recommendedName>
        <fullName evidence="2">Secretion system C-terminal sorting domain-containing protein</fullName>
    </recommendedName>
</protein>
<accession>A0A1B1Y3Q8</accession>
<dbReference type="NCBIfam" id="TIGR04183">
    <property type="entry name" value="Por_Secre_tail"/>
    <property type="match status" value="1"/>
</dbReference>
<dbReference type="STRING" id="1790137.AXE80_03470"/>